<sequence length="273" mass="30033">MVTSHISATDDAVESTPDACNCGNTASEGFIDAQLIAPCIFEVPVEAQVYTPAANQVPRSAEGQPTALEAINHDEPLVATCKMAVTEGIQTICAGPDLGIPNDAKFGNEEQFSDPYLAINNADTTLDPPRSNDDNISEDSPFITNFSNAGHPQADLDGFTPVRLKKNRGNCAMPPNETPESKQLFYEVGYTSHPMITRSQSRRPQNEDDYYIYPVDARLDSPHKLAMVLARYRSSKPEAKTYQPYLRKAIQFHNRYNRSISATVGIPSKNFNC</sequence>
<organism evidence="1 2">
    <name type="scientific">Cuscuta europaea</name>
    <name type="common">European dodder</name>
    <dbReference type="NCBI Taxonomy" id="41803"/>
    <lineage>
        <taxon>Eukaryota</taxon>
        <taxon>Viridiplantae</taxon>
        <taxon>Streptophyta</taxon>
        <taxon>Embryophyta</taxon>
        <taxon>Tracheophyta</taxon>
        <taxon>Spermatophyta</taxon>
        <taxon>Magnoliopsida</taxon>
        <taxon>eudicotyledons</taxon>
        <taxon>Gunneridae</taxon>
        <taxon>Pentapetalae</taxon>
        <taxon>asterids</taxon>
        <taxon>lamiids</taxon>
        <taxon>Solanales</taxon>
        <taxon>Convolvulaceae</taxon>
        <taxon>Cuscuteae</taxon>
        <taxon>Cuscuta</taxon>
        <taxon>Cuscuta subgen. Cuscuta</taxon>
    </lineage>
</organism>
<proteinExistence type="predicted"/>
<keyword evidence="2" id="KW-1185">Reference proteome</keyword>
<accession>A0A9P1EJG7</accession>
<dbReference type="EMBL" id="CAMAPE010000051">
    <property type="protein sequence ID" value="CAH9108413.1"/>
    <property type="molecule type" value="Genomic_DNA"/>
</dbReference>
<gene>
    <name evidence="1" type="ORF">CEURO_LOCUS18096</name>
</gene>
<evidence type="ECO:0000313" key="1">
    <source>
        <dbReference type="EMBL" id="CAH9108413.1"/>
    </source>
</evidence>
<dbReference type="AlphaFoldDB" id="A0A9P1EJG7"/>
<protein>
    <submittedName>
        <fullName evidence="1">Uncharacterized protein</fullName>
    </submittedName>
</protein>
<dbReference type="Proteomes" id="UP001152484">
    <property type="component" value="Unassembled WGS sequence"/>
</dbReference>
<evidence type="ECO:0000313" key="2">
    <source>
        <dbReference type="Proteomes" id="UP001152484"/>
    </source>
</evidence>
<reference evidence="1" key="1">
    <citation type="submission" date="2022-07" db="EMBL/GenBank/DDBJ databases">
        <authorList>
            <person name="Macas J."/>
            <person name="Novak P."/>
            <person name="Neumann P."/>
        </authorList>
    </citation>
    <scope>NUCLEOTIDE SEQUENCE</scope>
</reference>
<comment type="caution">
    <text evidence="1">The sequence shown here is derived from an EMBL/GenBank/DDBJ whole genome shotgun (WGS) entry which is preliminary data.</text>
</comment>
<name>A0A9P1EJG7_CUSEU</name>